<dbReference type="Proteomes" id="UP001651690">
    <property type="component" value="Unassembled WGS sequence"/>
</dbReference>
<dbReference type="Gene3D" id="3.30.310.70">
    <property type="entry name" value="TT1751-like domain"/>
    <property type="match status" value="1"/>
</dbReference>
<dbReference type="InterPro" id="IPR035923">
    <property type="entry name" value="TT1751-like_sf"/>
</dbReference>
<organism evidence="1 2">
    <name type="scientific">Mycolicibacterium arenosum</name>
    <dbReference type="NCBI Taxonomy" id="2952157"/>
    <lineage>
        <taxon>Bacteria</taxon>
        <taxon>Bacillati</taxon>
        <taxon>Actinomycetota</taxon>
        <taxon>Actinomycetes</taxon>
        <taxon>Mycobacteriales</taxon>
        <taxon>Mycobacteriaceae</taxon>
        <taxon>Mycolicibacterium</taxon>
    </lineage>
</organism>
<accession>A0ABT1M5S0</accession>
<comment type="caution">
    <text evidence="1">The sequence shown here is derived from an EMBL/GenBank/DDBJ whole genome shotgun (WGS) entry which is preliminary data.</text>
</comment>
<dbReference type="SUPFAM" id="SSF103247">
    <property type="entry name" value="TT1751-like"/>
    <property type="match status" value="1"/>
</dbReference>
<evidence type="ECO:0000313" key="1">
    <source>
        <dbReference type="EMBL" id="MCP9274220.1"/>
    </source>
</evidence>
<protein>
    <submittedName>
        <fullName evidence="1">DUF302 domain-containing protein</fullName>
    </submittedName>
</protein>
<sequence length="167" mass="17227">MAESTETTVPLQRVTVRTERPFDDVVDGVYAGLGRADLAGLLSRSNTAANRAEYDAIVAEAAGTSGLIEFLSLDLGSAITIRTPERGRRMLRIIAGNPVTMSTMATSVPDAGSYAPVTILIVERDGGVTLSYDRVASAIAGYGDAPATAAAERLDAAVVALLQSAAG</sequence>
<keyword evidence="2" id="KW-1185">Reference proteome</keyword>
<evidence type="ECO:0000313" key="2">
    <source>
        <dbReference type="Proteomes" id="UP001651690"/>
    </source>
</evidence>
<reference evidence="1 2" key="1">
    <citation type="submission" date="2022-06" db="EMBL/GenBank/DDBJ databases">
        <title>Mycolicibacterium sp. CAU 1645 isolated from seawater.</title>
        <authorList>
            <person name="Kim W."/>
        </authorList>
    </citation>
    <scope>NUCLEOTIDE SEQUENCE [LARGE SCALE GENOMIC DNA]</scope>
    <source>
        <strain evidence="1 2">CAU 1645</strain>
    </source>
</reference>
<dbReference type="RefSeq" id="WP_255061591.1">
    <property type="nucleotide sequence ID" value="NZ_JANDBD010000007.1"/>
</dbReference>
<proteinExistence type="predicted"/>
<gene>
    <name evidence="1" type="ORF">NM203_18690</name>
</gene>
<dbReference type="EMBL" id="JANDBD010000007">
    <property type="protein sequence ID" value="MCP9274220.1"/>
    <property type="molecule type" value="Genomic_DNA"/>
</dbReference>
<name>A0ABT1M5S0_9MYCO</name>